<sequence length="242" mass="25624">MRRARPRAQSAWLEPAAAALGAAAALTCAVLALPHAGDAGGIARAREAERSARGGDVLGAERQWRELWRTGARAPGLAARLAWARLEDEDIAAATLWVLRGEREDLRDPALDWVKQRVREAGGLAGSGARAVPLRRLEWAALALLFGASIGLGWPRRAVVAAAAAALVACAAAVPLREAIDARRDEAVVMRDERLSGSDIDLEPGRVVRLLGRSGARIRVWVGRGLEGFVPGDALRAVASLP</sequence>
<organism evidence="1 2">
    <name type="scientific">Eiseniibacteriota bacterium</name>
    <dbReference type="NCBI Taxonomy" id="2212470"/>
    <lineage>
        <taxon>Bacteria</taxon>
        <taxon>Candidatus Eiseniibacteriota</taxon>
    </lineage>
</organism>
<name>A0A538U185_UNCEI</name>
<comment type="caution">
    <text evidence="1">The sequence shown here is derived from an EMBL/GenBank/DDBJ whole genome shotgun (WGS) entry which is preliminary data.</text>
</comment>
<accession>A0A538U185</accession>
<evidence type="ECO:0008006" key="3">
    <source>
        <dbReference type="Google" id="ProtNLM"/>
    </source>
</evidence>
<evidence type="ECO:0000313" key="1">
    <source>
        <dbReference type="EMBL" id="TMQ69657.1"/>
    </source>
</evidence>
<dbReference type="EMBL" id="VBPA01000279">
    <property type="protein sequence ID" value="TMQ69657.1"/>
    <property type="molecule type" value="Genomic_DNA"/>
</dbReference>
<dbReference type="AlphaFoldDB" id="A0A538U185"/>
<dbReference type="Proteomes" id="UP000319836">
    <property type="component" value="Unassembled WGS sequence"/>
</dbReference>
<reference evidence="1 2" key="1">
    <citation type="journal article" date="2019" name="Nat. Microbiol.">
        <title>Mediterranean grassland soil C-N compound turnover is dependent on rainfall and depth, and is mediated by genomically divergent microorganisms.</title>
        <authorList>
            <person name="Diamond S."/>
            <person name="Andeer P.F."/>
            <person name="Li Z."/>
            <person name="Crits-Christoph A."/>
            <person name="Burstein D."/>
            <person name="Anantharaman K."/>
            <person name="Lane K.R."/>
            <person name="Thomas B.C."/>
            <person name="Pan C."/>
            <person name="Northen T.R."/>
            <person name="Banfield J.F."/>
        </authorList>
    </citation>
    <scope>NUCLEOTIDE SEQUENCE [LARGE SCALE GENOMIC DNA]</scope>
    <source>
        <strain evidence="1">WS_10</strain>
    </source>
</reference>
<evidence type="ECO:0000313" key="2">
    <source>
        <dbReference type="Proteomes" id="UP000319836"/>
    </source>
</evidence>
<protein>
    <recommendedName>
        <fullName evidence="3">SH3 domain-containing protein</fullName>
    </recommendedName>
</protein>
<proteinExistence type="predicted"/>
<gene>
    <name evidence="1" type="ORF">E6K80_10975</name>
</gene>